<dbReference type="InterPro" id="IPR017441">
    <property type="entry name" value="Protein_kinase_ATP_BS"/>
</dbReference>
<keyword evidence="3 4" id="KW-0067">ATP-binding</keyword>
<dbReference type="PROSITE" id="PS00108">
    <property type="entry name" value="PROTEIN_KINASE_ST"/>
    <property type="match status" value="1"/>
</dbReference>
<dbReference type="Gene3D" id="1.10.510.10">
    <property type="entry name" value="Transferase(Phosphotransferase) domain 1"/>
    <property type="match status" value="1"/>
</dbReference>
<dbReference type="PANTHER" id="PTHR11909">
    <property type="entry name" value="CASEIN KINASE-RELATED"/>
    <property type="match status" value="1"/>
</dbReference>
<feature type="region of interest" description="Disordered" evidence="5">
    <location>
        <begin position="436"/>
        <end position="520"/>
    </location>
</feature>
<feature type="binding site" evidence="4">
    <location>
        <position position="67"/>
    </location>
    <ligand>
        <name>ATP</name>
        <dbReference type="ChEBI" id="CHEBI:30616"/>
    </ligand>
</feature>
<evidence type="ECO:0000256" key="1">
    <source>
        <dbReference type="ARBA" id="ARBA00012513"/>
    </source>
</evidence>
<dbReference type="EMBL" id="QDEB01023409">
    <property type="protein sequence ID" value="RZC40752.1"/>
    <property type="molecule type" value="Genomic_DNA"/>
</dbReference>
<dbReference type="FunFam" id="1.10.510.10:FF:000931">
    <property type="entry name" value="Ballchen, isoform B"/>
    <property type="match status" value="1"/>
</dbReference>
<evidence type="ECO:0000313" key="8">
    <source>
        <dbReference type="Proteomes" id="UP000292052"/>
    </source>
</evidence>
<dbReference type="InterPro" id="IPR008271">
    <property type="entry name" value="Ser/Thr_kinase_AS"/>
</dbReference>
<organism evidence="7 8">
    <name type="scientific">Asbolus verrucosus</name>
    <name type="common">Desert ironclad beetle</name>
    <dbReference type="NCBI Taxonomy" id="1661398"/>
    <lineage>
        <taxon>Eukaryota</taxon>
        <taxon>Metazoa</taxon>
        <taxon>Ecdysozoa</taxon>
        <taxon>Arthropoda</taxon>
        <taxon>Hexapoda</taxon>
        <taxon>Insecta</taxon>
        <taxon>Pterygota</taxon>
        <taxon>Neoptera</taxon>
        <taxon>Endopterygota</taxon>
        <taxon>Coleoptera</taxon>
        <taxon>Polyphaga</taxon>
        <taxon>Cucujiformia</taxon>
        <taxon>Tenebrionidae</taxon>
        <taxon>Pimeliinae</taxon>
        <taxon>Asbolus</taxon>
    </lineage>
</organism>
<dbReference type="PROSITE" id="PS50011">
    <property type="entry name" value="PROTEIN_KINASE_DOM"/>
    <property type="match status" value="1"/>
</dbReference>
<evidence type="ECO:0000313" key="7">
    <source>
        <dbReference type="EMBL" id="RZC40752.1"/>
    </source>
</evidence>
<feature type="compositionally biased region" description="Basic and acidic residues" evidence="5">
    <location>
        <begin position="496"/>
        <end position="506"/>
    </location>
</feature>
<accession>A0A482W6K2</accession>
<dbReference type="Pfam" id="PF00069">
    <property type="entry name" value="Pkinase"/>
    <property type="match status" value="1"/>
</dbReference>
<evidence type="ECO:0000256" key="5">
    <source>
        <dbReference type="SAM" id="MobiDB-lite"/>
    </source>
</evidence>
<dbReference type="GO" id="GO:0005524">
    <property type="term" value="F:ATP binding"/>
    <property type="evidence" value="ECO:0007669"/>
    <property type="project" value="UniProtKB-UniRule"/>
</dbReference>
<dbReference type="InterPro" id="IPR050235">
    <property type="entry name" value="CK1_Ser-Thr_kinase"/>
</dbReference>
<comment type="caution">
    <text evidence="7">The sequence shown here is derived from an EMBL/GenBank/DDBJ whole genome shotgun (WGS) entry which is preliminary data.</text>
</comment>
<dbReference type="AlphaFoldDB" id="A0A482W6K2"/>
<feature type="compositionally biased region" description="Basic residues" evidence="5">
    <location>
        <begin position="402"/>
        <end position="412"/>
    </location>
</feature>
<feature type="compositionally biased region" description="Basic and acidic residues" evidence="5">
    <location>
        <begin position="343"/>
        <end position="367"/>
    </location>
</feature>
<evidence type="ECO:0000256" key="3">
    <source>
        <dbReference type="ARBA" id="ARBA00022840"/>
    </source>
</evidence>
<feature type="region of interest" description="Disordered" evidence="5">
    <location>
        <begin position="1"/>
        <end position="21"/>
    </location>
</feature>
<keyword evidence="2 4" id="KW-0547">Nucleotide-binding</keyword>
<feature type="region of interest" description="Disordered" evidence="5">
    <location>
        <begin position="327"/>
        <end position="423"/>
    </location>
</feature>
<dbReference type="OrthoDB" id="2687620at2759"/>
<keyword evidence="7" id="KW-0808">Transferase</keyword>
<feature type="compositionally biased region" description="Basic and acidic residues" evidence="5">
    <location>
        <begin position="471"/>
        <end position="482"/>
    </location>
</feature>
<feature type="compositionally biased region" description="Basic and acidic residues" evidence="5">
    <location>
        <begin position="375"/>
        <end position="389"/>
    </location>
</feature>
<dbReference type="InterPro" id="IPR000719">
    <property type="entry name" value="Prot_kinase_dom"/>
</dbReference>
<dbReference type="Proteomes" id="UP000292052">
    <property type="component" value="Unassembled WGS sequence"/>
</dbReference>
<dbReference type="SMART" id="SM00220">
    <property type="entry name" value="S_TKc"/>
    <property type="match status" value="1"/>
</dbReference>
<evidence type="ECO:0000256" key="4">
    <source>
        <dbReference type="PROSITE-ProRule" id="PRU10141"/>
    </source>
</evidence>
<feature type="compositionally biased region" description="Basic residues" evidence="5">
    <location>
        <begin position="436"/>
        <end position="447"/>
    </location>
</feature>
<dbReference type="GO" id="GO:0004674">
    <property type="term" value="F:protein serine/threonine kinase activity"/>
    <property type="evidence" value="ECO:0007669"/>
    <property type="project" value="UniProtKB-EC"/>
</dbReference>
<feature type="compositionally biased region" description="Basic residues" evidence="5">
    <location>
        <begin position="1"/>
        <end position="12"/>
    </location>
</feature>
<reference evidence="7 8" key="1">
    <citation type="submission" date="2017-03" db="EMBL/GenBank/DDBJ databases">
        <title>Genome of the blue death feigning beetle - Asbolus verrucosus.</title>
        <authorList>
            <person name="Rider S.D."/>
        </authorList>
    </citation>
    <scope>NUCLEOTIDE SEQUENCE [LARGE SCALE GENOMIC DNA]</scope>
    <source>
        <strain evidence="7">Butters</strain>
        <tissue evidence="7">Head and leg muscle</tissue>
    </source>
</reference>
<protein>
    <recommendedName>
        <fullName evidence="1">non-specific serine/threonine protein kinase</fullName>
        <ecNumber evidence="1">2.7.11.1</ecNumber>
    </recommendedName>
</protein>
<keyword evidence="7" id="KW-0418">Kinase</keyword>
<feature type="domain" description="Protein kinase" evidence="6">
    <location>
        <begin position="36"/>
        <end position="318"/>
    </location>
</feature>
<evidence type="ECO:0000256" key="2">
    <source>
        <dbReference type="ARBA" id="ARBA00022741"/>
    </source>
</evidence>
<evidence type="ECO:0000259" key="6">
    <source>
        <dbReference type="PROSITE" id="PS50011"/>
    </source>
</evidence>
<dbReference type="PROSITE" id="PS00107">
    <property type="entry name" value="PROTEIN_KINASE_ATP"/>
    <property type="match status" value="1"/>
</dbReference>
<dbReference type="SUPFAM" id="SSF56112">
    <property type="entry name" value="Protein kinase-like (PK-like)"/>
    <property type="match status" value="1"/>
</dbReference>
<gene>
    <name evidence="7" type="ORF">BDFB_008811</name>
</gene>
<keyword evidence="8" id="KW-1185">Reference proteome</keyword>
<dbReference type="EC" id="2.7.11.1" evidence="1"/>
<name>A0A482W6K2_ASBVE</name>
<proteinExistence type="predicted"/>
<dbReference type="STRING" id="1661398.A0A482W6K2"/>
<sequence length="520" mass="59408">MAKALKKPKKKPATGYKMPEPLPEGEVLTDISKRQWRLGTSIGKGGFGEIYSAQEASKASKFPFVIKVEPHGNGPLFVEMHFYMKNAKKADIEVFKKKHKLKTFGMPSYIGSGSHEFGNVKYRFIVMEKFGSDIERLRQQNGGILPISTVYQLAWQMTYVLEYIHESGYVHADIKGANILLGITTETRNQAYLVDFGLAAKFSVDKEFKPNPKKAHDGTIEYLSRDAHQGVPTRRGDLEILGYNIIHWLCGKLPWEANLNDPSTVEQIKIDKMKDISQFLKTCFNSSTAPSGLVKFLKYVDNLKFNEEPNYKKIRDLFKQEIEKNGSSVNDPLEFQSPRKRRSLTDRETPEKKTKEEERTPKKDSKKEKMKVKKQKEEAEAKKTEQDSDLRDEDDEEEKQPKVKGKGRKKIAKKEVIENGEGETLTDAMKEILSKKAKISPKRKKGKNNVIGESSKTDTEQAFEGFTPEMIEIKMKKMNNEKKSKKKTDSSGGPRKNGENKTEPRSRRNIPVVNYKEEII</sequence>
<dbReference type="InterPro" id="IPR011009">
    <property type="entry name" value="Kinase-like_dom_sf"/>
</dbReference>